<evidence type="ECO:0000256" key="4">
    <source>
        <dbReference type="ARBA" id="ARBA00022723"/>
    </source>
</evidence>
<dbReference type="GO" id="GO:0004601">
    <property type="term" value="F:peroxidase activity"/>
    <property type="evidence" value="ECO:0007669"/>
    <property type="project" value="UniProtKB-KW"/>
</dbReference>
<dbReference type="EMBL" id="LR725332">
    <property type="protein sequence ID" value="VWO96057.1"/>
    <property type="molecule type" value="Genomic_DNA"/>
</dbReference>
<dbReference type="PROSITE" id="PS51405">
    <property type="entry name" value="HEME_HALOPEROXIDASE"/>
    <property type="match status" value="1"/>
</dbReference>
<proteinExistence type="inferred from homology"/>
<gene>
    <name evidence="9" type="primary">I1RZQ2</name>
</gene>
<evidence type="ECO:0000256" key="6">
    <source>
        <dbReference type="ARBA" id="ARBA00023004"/>
    </source>
</evidence>
<keyword evidence="9" id="KW-0808">Transferase</keyword>
<comment type="similarity">
    <text evidence="7">Belongs to the chloroperoxidase family.</text>
</comment>
<dbReference type="InterPro" id="IPR000028">
    <property type="entry name" value="Chloroperoxidase"/>
</dbReference>
<evidence type="ECO:0000256" key="2">
    <source>
        <dbReference type="ARBA" id="ARBA00022559"/>
    </source>
</evidence>
<keyword evidence="5" id="KW-0560">Oxidoreductase</keyword>
<name>A0A5K1JV63_9APHY</name>
<feature type="domain" description="Heme haloperoxidase family profile" evidence="8">
    <location>
        <begin position="63"/>
        <end position="242"/>
    </location>
</feature>
<comment type="cofactor">
    <cofactor evidence="1">
        <name>heme b</name>
        <dbReference type="ChEBI" id="CHEBI:60344"/>
    </cofactor>
</comment>
<dbReference type="PANTHER" id="PTHR33577:SF18">
    <property type="entry name" value="HEME HALOPEROXIDASE FAMILY PROFILE DOMAIN-CONTAINING PROTEIN"/>
    <property type="match status" value="1"/>
</dbReference>
<dbReference type="PANTHER" id="PTHR33577">
    <property type="entry name" value="STERIGMATOCYSTIN BIOSYNTHESIS PEROXIDASE STCC-RELATED"/>
    <property type="match status" value="1"/>
</dbReference>
<keyword evidence="3" id="KW-0349">Heme</keyword>
<dbReference type="GO" id="GO:0016301">
    <property type="term" value="F:kinase activity"/>
    <property type="evidence" value="ECO:0007669"/>
    <property type="project" value="UniProtKB-KW"/>
</dbReference>
<keyword evidence="6" id="KW-0408">Iron</keyword>
<sequence>MAVVALKRISQGLGSSIGGLLINGILFPVDLSFSFSTSSPRTTRQAISFQRDTPASAASGLSILPHSGRNIPFRELGRLVRETYNFAPTFCFFVPNYAANMLNRSYWKDSFDLADLDAHNCIEHDASLVRVDANENPDQGLIAQHLVQRVLAAGTGKNGNLTKKDLSRLLGERRVESKQNNPKFSLATVHRMFGSSNASTMLTIFGGRMDDLRPFLTEERLPDGWESRIRHRMGLTIFEFNTTVLPVELGISEEVDGSFEAAGRDRYPQTVAQGKKKA</sequence>
<reference evidence="9" key="1">
    <citation type="submission" date="2019-10" db="EMBL/GenBank/DDBJ databases">
        <authorList>
            <person name="Nor Muhammad N."/>
        </authorList>
    </citation>
    <scope>NUCLEOTIDE SEQUENCE</scope>
</reference>
<dbReference type="AlphaFoldDB" id="A0A5K1JV63"/>
<evidence type="ECO:0000256" key="5">
    <source>
        <dbReference type="ARBA" id="ARBA00023002"/>
    </source>
</evidence>
<keyword evidence="2" id="KW-0575">Peroxidase</keyword>
<dbReference type="Gene3D" id="1.10.489.10">
    <property type="entry name" value="Chloroperoxidase-like"/>
    <property type="match status" value="1"/>
</dbReference>
<keyword evidence="9" id="KW-0418">Kinase</keyword>
<dbReference type="Pfam" id="PF01328">
    <property type="entry name" value="Peroxidase_2"/>
    <property type="match status" value="1"/>
</dbReference>
<evidence type="ECO:0000256" key="7">
    <source>
        <dbReference type="ARBA" id="ARBA00025795"/>
    </source>
</evidence>
<protein>
    <submittedName>
        <fullName evidence="9">Protein kinase domain-containing protein</fullName>
    </submittedName>
</protein>
<dbReference type="SUPFAM" id="SSF47571">
    <property type="entry name" value="Cloroperoxidase"/>
    <property type="match status" value="1"/>
</dbReference>
<dbReference type="GO" id="GO:0046872">
    <property type="term" value="F:metal ion binding"/>
    <property type="evidence" value="ECO:0007669"/>
    <property type="project" value="UniProtKB-KW"/>
</dbReference>
<dbReference type="InterPro" id="IPR036851">
    <property type="entry name" value="Chloroperoxidase-like_sf"/>
</dbReference>
<evidence type="ECO:0000256" key="3">
    <source>
        <dbReference type="ARBA" id="ARBA00022617"/>
    </source>
</evidence>
<evidence type="ECO:0000259" key="8">
    <source>
        <dbReference type="PROSITE" id="PS51405"/>
    </source>
</evidence>
<evidence type="ECO:0000256" key="1">
    <source>
        <dbReference type="ARBA" id="ARBA00001970"/>
    </source>
</evidence>
<accession>A0A5K1JV63</accession>
<keyword evidence="4" id="KW-0479">Metal-binding</keyword>
<organism evidence="9">
    <name type="scientific">Ganoderma boninense</name>
    <dbReference type="NCBI Taxonomy" id="34458"/>
    <lineage>
        <taxon>Eukaryota</taxon>
        <taxon>Fungi</taxon>
        <taxon>Dikarya</taxon>
        <taxon>Basidiomycota</taxon>
        <taxon>Agaricomycotina</taxon>
        <taxon>Agaricomycetes</taxon>
        <taxon>Polyporales</taxon>
        <taxon>Polyporaceae</taxon>
        <taxon>Ganoderma</taxon>
    </lineage>
</organism>
<evidence type="ECO:0000313" key="9">
    <source>
        <dbReference type="EMBL" id="VWO96057.1"/>
    </source>
</evidence>